<keyword evidence="2" id="KW-0238">DNA-binding</keyword>
<keyword evidence="1" id="KW-0805">Transcription regulation</keyword>
<feature type="domain" description="HTH araC/xylS-type" evidence="4">
    <location>
        <begin position="187"/>
        <end position="285"/>
    </location>
</feature>
<dbReference type="PANTHER" id="PTHR43280">
    <property type="entry name" value="ARAC-FAMILY TRANSCRIPTIONAL REGULATOR"/>
    <property type="match status" value="1"/>
</dbReference>
<dbReference type="Gene3D" id="2.60.120.10">
    <property type="entry name" value="Jelly Rolls"/>
    <property type="match status" value="1"/>
</dbReference>
<dbReference type="Proteomes" id="UP000605427">
    <property type="component" value="Unassembled WGS sequence"/>
</dbReference>
<dbReference type="PROSITE" id="PS00041">
    <property type="entry name" value="HTH_ARAC_FAMILY_1"/>
    <property type="match status" value="1"/>
</dbReference>
<reference evidence="6" key="1">
    <citation type="journal article" date="2019" name="Int. J. Syst. Evol. Microbiol.">
        <title>The Global Catalogue of Microorganisms (GCM) 10K type strain sequencing project: providing services to taxonomists for standard genome sequencing and annotation.</title>
        <authorList>
            <consortium name="The Broad Institute Genomics Platform"/>
            <consortium name="The Broad Institute Genome Sequencing Center for Infectious Disease"/>
            <person name="Wu L."/>
            <person name="Ma J."/>
        </authorList>
    </citation>
    <scope>NUCLEOTIDE SEQUENCE [LARGE SCALE GENOMIC DNA]</scope>
    <source>
        <strain evidence="6">CCM 8702</strain>
    </source>
</reference>
<dbReference type="SUPFAM" id="SSF51215">
    <property type="entry name" value="Regulatory protein AraC"/>
    <property type="match status" value="1"/>
</dbReference>
<dbReference type="InterPro" id="IPR020449">
    <property type="entry name" value="Tscrpt_reg_AraC-type_HTH"/>
</dbReference>
<gene>
    <name evidence="5" type="ORF">GCM10007362_48970</name>
</gene>
<dbReference type="Pfam" id="PF07883">
    <property type="entry name" value="Cupin_2"/>
    <property type="match status" value="1"/>
</dbReference>
<dbReference type="Gene3D" id="1.10.10.60">
    <property type="entry name" value="Homeodomain-like"/>
    <property type="match status" value="2"/>
</dbReference>
<evidence type="ECO:0000256" key="1">
    <source>
        <dbReference type="ARBA" id="ARBA00023015"/>
    </source>
</evidence>
<comment type="caution">
    <text evidence="5">The sequence shown here is derived from an EMBL/GenBank/DDBJ whole genome shotgun (WGS) entry which is preliminary data.</text>
</comment>
<organism evidence="5 6">
    <name type="scientific">Saccharibacillus endophyticus</name>
    <dbReference type="NCBI Taxonomy" id="2060666"/>
    <lineage>
        <taxon>Bacteria</taxon>
        <taxon>Bacillati</taxon>
        <taxon>Bacillota</taxon>
        <taxon>Bacilli</taxon>
        <taxon>Bacillales</taxon>
        <taxon>Paenibacillaceae</taxon>
        <taxon>Saccharibacillus</taxon>
    </lineage>
</organism>
<dbReference type="InterPro" id="IPR014710">
    <property type="entry name" value="RmlC-like_jellyroll"/>
</dbReference>
<sequence length="291" mass="33484">MSNAYLGWFTTDKTFPFFIQYGGHDEDTYLHRHADFSELVIVLSGNAKHIVNNEESFIKKGNAFVINGTTEHGYKEPHDFKICNIMYRPEMLEAIGPDLRTSNGFQALFVLQPLYSDRRAHSDKLSLPIAGVEHAAVLVSTMVNEYESKQQGRQTMLIARFMELVVYLCRHYDTQSREAPDSLSHLANAVSYMEDHYLEALSLEQIAVRSGVSVRHLNRMFKAYYQTTPVAYLQSLRLERSRMLLKHSDLTVTQISYECGFNDSNYFTRQFTKAYGMSPKAYRQLKANIQS</sequence>
<keyword evidence="6" id="KW-1185">Reference proteome</keyword>
<dbReference type="InterPro" id="IPR018060">
    <property type="entry name" value="HTH_AraC"/>
</dbReference>
<dbReference type="PRINTS" id="PR00032">
    <property type="entry name" value="HTHARAC"/>
</dbReference>
<dbReference type="EMBL" id="BMDD01000009">
    <property type="protein sequence ID" value="GGH87261.1"/>
    <property type="molecule type" value="Genomic_DNA"/>
</dbReference>
<protein>
    <recommendedName>
        <fullName evidence="4">HTH araC/xylS-type domain-containing protein</fullName>
    </recommendedName>
</protein>
<accession>A0ABQ2A6Z1</accession>
<dbReference type="Pfam" id="PF12833">
    <property type="entry name" value="HTH_18"/>
    <property type="match status" value="1"/>
</dbReference>
<dbReference type="PROSITE" id="PS01124">
    <property type="entry name" value="HTH_ARAC_FAMILY_2"/>
    <property type="match status" value="1"/>
</dbReference>
<name>A0ABQ2A6Z1_9BACL</name>
<dbReference type="RefSeq" id="WP_172247538.1">
    <property type="nucleotide sequence ID" value="NZ_BMDD01000009.1"/>
</dbReference>
<dbReference type="InterPro" id="IPR009057">
    <property type="entry name" value="Homeodomain-like_sf"/>
</dbReference>
<keyword evidence="3" id="KW-0804">Transcription</keyword>
<proteinExistence type="predicted"/>
<evidence type="ECO:0000313" key="6">
    <source>
        <dbReference type="Proteomes" id="UP000605427"/>
    </source>
</evidence>
<evidence type="ECO:0000259" key="4">
    <source>
        <dbReference type="PROSITE" id="PS01124"/>
    </source>
</evidence>
<dbReference type="PANTHER" id="PTHR43280:SF28">
    <property type="entry name" value="HTH-TYPE TRANSCRIPTIONAL ACTIVATOR RHAS"/>
    <property type="match status" value="1"/>
</dbReference>
<dbReference type="SUPFAM" id="SSF46689">
    <property type="entry name" value="Homeodomain-like"/>
    <property type="match status" value="2"/>
</dbReference>
<dbReference type="InterPro" id="IPR037923">
    <property type="entry name" value="HTH-like"/>
</dbReference>
<evidence type="ECO:0000256" key="3">
    <source>
        <dbReference type="ARBA" id="ARBA00023163"/>
    </source>
</evidence>
<dbReference type="InterPro" id="IPR018062">
    <property type="entry name" value="HTH_AraC-typ_CS"/>
</dbReference>
<evidence type="ECO:0000256" key="2">
    <source>
        <dbReference type="ARBA" id="ARBA00023125"/>
    </source>
</evidence>
<evidence type="ECO:0000313" key="5">
    <source>
        <dbReference type="EMBL" id="GGH87261.1"/>
    </source>
</evidence>
<dbReference type="InterPro" id="IPR013096">
    <property type="entry name" value="Cupin_2"/>
</dbReference>
<dbReference type="SMART" id="SM00342">
    <property type="entry name" value="HTH_ARAC"/>
    <property type="match status" value="1"/>
</dbReference>